<dbReference type="AlphaFoldDB" id="A0A1H4FL83"/>
<organism evidence="1 2">
    <name type="scientific">Rubrimonas cliftonensis</name>
    <dbReference type="NCBI Taxonomy" id="89524"/>
    <lineage>
        <taxon>Bacteria</taxon>
        <taxon>Pseudomonadati</taxon>
        <taxon>Pseudomonadota</taxon>
        <taxon>Alphaproteobacteria</taxon>
        <taxon>Rhodobacterales</taxon>
        <taxon>Paracoccaceae</taxon>
        <taxon>Rubrimonas</taxon>
    </lineage>
</organism>
<dbReference type="OrthoDB" id="9798292at2"/>
<accession>A0A1H4FL83</accession>
<proteinExistence type="predicted"/>
<dbReference type="STRING" id="89524.SAMN05444370_12335"/>
<dbReference type="EMBL" id="FNQM01000023">
    <property type="protein sequence ID" value="SEA97498.1"/>
    <property type="molecule type" value="Genomic_DNA"/>
</dbReference>
<evidence type="ECO:0000313" key="1">
    <source>
        <dbReference type="EMBL" id="SEA97498.1"/>
    </source>
</evidence>
<protein>
    <submittedName>
        <fullName evidence="1">Uncharacterized protein</fullName>
    </submittedName>
</protein>
<evidence type="ECO:0000313" key="2">
    <source>
        <dbReference type="Proteomes" id="UP000198703"/>
    </source>
</evidence>
<dbReference type="Pfam" id="PF07370">
    <property type="entry name" value="DUF1489"/>
    <property type="match status" value="1"/>
</dbReference>
<name>A0A1H4FL83_9RHOB</name>
<dbReference type="InterPro" id="IPR008320">
    <property type="entry name" value="UCP032025"/>
</dbReference>
<dbReference type="PIRSF" id="PIRSF032025">
    <property type="entry name" value="UCP032025"/>
    <property type="match status" value="1"/>
</dbReference>
<gene>
    <name evidence="1" type="ORF">SAMN05444370_12335</name>
</gene>
<sequence length="152" mass="16399">MAAVGQLHLLKICVGAAVVEDLEAWQALRAPLDRAAGRAGVAHVTRMWPRRARELLDGGSLYWVFKGLVLARQRILALEPATGEDGVTRCAIVLDPDLARVAPQPRRPFQGWRYLTSAEAPPDLGAAVGTDALPYEIEAALADIGVTARRAR</sequence>
<keyword evidence="2" id="KW-1185">Reference proteome</keyword>
<dbReference type="Proteomes" id="UP000198703">
    <property type="component" value="Unassembled WGS sequence"/>
</dbReference>
<reference evidence="1 2" key="1">
    <citation type="submission" date="2016-10" db="EMBL/GenBank/DDBJ databases">
        <authorList>
            <person name="de Groot N.N."/>
        </authorList>
    </citation>
    <scope>NUCLEOTIDE SEQUENCE [LARGE SCALE GENOMIC DNA]</scope>
    <source>
        <strain evidence="1 2">DSM 15345</strain>
    </source>
</reference>
<dbReference type="RefSeq" id="WP_093256043.1">
    <property type="nucleotide sequence ID" value="NZ_FNQM01000023.1"/>
</dbReference>